<evidence type="ECO:0000313" key="2">
    <source>
        <dbReference type="EMBL" id="DAF55066.1"/>
    </source>
</evidence>
<organism evidence="2">
    <name type="scientific">Siphoviridae sp. ctDOT22</name>
    <dbReference type="NCBI Taxonomy" id="2827812"/>
    <lineage>
        <taxon>Viruses</taxon>
        <taxon>Duplodnaviria</taxon>
        <taxon>Heunggongvirae</taxon>
        <taxon>Uroviricota</taxon>
        <taxon>Caudoviricetes</taxon>
    </lineage>
</organism>
<dbReference type="InterPro" id="IPR013557">
    <property type="entry name" value="AntA/B_antirep"/>
</dbReference>
<proteinExistence type="predicted"/>
<dbReference type="PANTHER" id="PTHR36180">
    <property type="entry name" value="DNA-BINDING PROTEIN-RELATED-RELATED"/>
    <property type="match status" value="1"/>
</dbReference>
<dbReference type="Pfam" id="PF08346">
    <property type="entry name" value="AntA"/>
    <property type="match status" value="1"/>
</dbReference>
<dbReference type="PANTHER" id="PTHR36180:SF1">
    <property type="entry name" value="ANTA_ANTB ANTIREPRESSOR DOMAIN-CONTAINING PROTEIN"/>
    <property type="match status" value="1"/>
</dbReference>
<dbReference type="EMBL" id="BK032686">
    <property type="protein sequence ID" value="DAF55066.1"/>
    <property type="molecule type" value="Genomic_DNA"/>
</dbReference>
<feature type="domain" description="AntA/AntB antirepressor" evidence="1">
    <location>
        <begin position="17"/>
        <end position="101"/>
    </location>
</feature>
<protein>
    <submittedName>
        <fullName evidence="2">Antirepressor protein</fullName>
    </submittedName>
</protein>
<accession>A0A8S5SX00</accession>
<name>A0A8S5SX00_9CAUD</name>
<reference evidence="2" key="1">
    <citation type="journal article" date="2021" name="Proc. Natl. Acad. Sci. U.S.A.">
        <title>A Catalog of Tens of Thousands of Viruses from Human Metagenomes Reveals Hidden Associations with Chronic Diseases.</title>
        <authorList>
            <person name="Tisza M.J."/>
            <person name="Buck C.B."/>
        </authorList>
    </citation>
    <scope>NUCLEOTIDE SEQUENCE</scope>
    <source>
        <strain evidence="2">CtDOT22</strain>
    </source>
</reference>
<sequence>MEQLVNVWLTEKGNQAVNARDLYNFLESKRGFSHWITERIEKYGFVEDKDYCKLYYDIFGNRLIINQGNLAQIDNQQVTFNKIEYVLTINMAKELAMVENNDKGRQARRYFIDCEEKFKAATLNNINSLDKQIQLEKIRSEKWVSFAKVVENAPDPSTKNVLYSIFIKEETGHNDLKIERPSFTSTEVCNMLKERYGYNISKNRLGRLAKKYDLKKEEYGYFIHYNSTKQGKIDLFKYYENAISKFKEVIDMENKFSINL</sequence>
<evidence type="ECO:0000259" key="1">
    <source>
        <dbReference type="Pfam" id="PF08346"/>
    </source>
</evidence>